<comment type="caution">
    <text evidence="1">The sequence shown here is derived from an EMBL/GenBank/DDBJ whole genome shotgun (WGS) entry which is preliminary data.</text>
</comment>
<proteinExistence type="predicted"/>
<dbReference type="EMBL" id="JBHSGD010000007">
    <property type="protein sequence ID" value="MFC4653050.1"/>
    <property type="molecule type" value="Genomic_DNA"/>
</dbReference>
<name>A0ABV9JI38_9LACT</name>
<organism evidence="1 2">
    <name type="scientific">Lactococcus nasutitermitis</name>
    <dbReference type="NCBI Taxonomy" id="1652957"/>
    <lineage>
        <taxon>Bacteria</taxon>
        <taxon>Bacillati</taxon>
        <taxon>Bacillota</taxon>
        <taxon>Bacilli</taxon>
        <taxon>Lactobacillales</taxon>
        <taxon>Streptococcaceae</taxon>
        <taxon>Lactococcus</taxon>
    </lineage>
</organism>
<dbReference type="InterPro" id="IPR007739">
    <property type="entry name" value="RgpF"/>
</dbReference>
<dbReference type="RefSeq" id="WP_213536780.1">
    <property type="nucleotide sequence ID" value="NZ_BOVQ01000009.1"/>
</dbReference>
<protein>
    <submittedName>
        <fullName evidence="1">Rhamnan synthesis F family protein</fullName>
    </submittedName>
</protein>
<sequence length="586" mass="69301">MNNRLLLYVHFNKDNKLSAHVIYQLQHLRELFGEIFFISNSQLAEKDLTGLSNQHLIDGFMQRENKGYDFVAWSDAMKHYGFDKLANYDSVTVMNDTCFGPVYDFSAPFERFDSDATVDFWGITNNRSHKVKPWADEPEIKLPDHIQSYFVSYKQKVVASDSFVKFWDTVEVLDDVVKVIIQYETAMTKYFEDAGFHSAVLFDTRKEDWSGMLVHDFSVFNLPALLQRHIPFLKIKAFSYGADNIYTPLVIERLQQESDYPISYIVEHMTDVDYPDREYMLSEKTIQFTPDLTASSNLKIAIHLHAFYIDLIPEYLNYFDNFVKNYDLYITTDSEEKKLQIQTDYPLPQVKDIEITGNKGRDVLPWMQVTPKMKNYDLIGHFHTKKSKDNDWIVGESWRRDIEYALLKPAQQIFQEFEKNPQLGLMIADVPSFFDHFYGPTYITERDIWHYMYEMWQKIDFKNPKELKQKDSYVMSYGTMIWYRPEALQNLLEINIAEAVPEEPIPYNSILHAFERLIVYAAWVNGYDFRISQIQTNNGFIANYSANRLLRTVETDLTQTKLRDLVKMMFKKIKVILVYRLMPWKR</sequence>
<dbReference type="Pfam" id="PF05045">
    <property type="entry name" value="RgpF"/>
    <property type="match status" value="1"/>
</dbReference>
<evidence type="ECO:0000313" key="1">
    <source>
        <dbReference type="EMBL" id="MFC4653050.1"/>
    </source>
</evidence>
<evidence type="ECO:0000313" key="2">
    <source>
        <dbReference type="Proteomes" id="UP001595987"/>
    </source>
</evidence>
<dbReference type="Proteomes" id="UP001595987">
    <property type="component" value="Unassembled WGS sequence"/>
</dbReference>
<accession>A0ABV9JI38</accession>
<reference evidence="2" key="1">
    <citation type="journal article" date="2019" name="Int. J. Syst. Evol. Microbiol.">
        <title>The Global Catalogue of Microorganisms (GCM) 10K type strain sequencing project: providing services to taxonomists for standard genome sequencing and annotation.</title>
        <authorList>
            <consortium name="The Broad Institute Genomics Platform"/>
            <consortium name="The Broad Institute Genome Sequencing Center for Infectious Disease"/>
            <person name="Wu L."/>
            <person name="Ma J."/>
        </authorList>
    </citation>
    <scope>NUCLEOTIDE SEQUENCE [LARGE SCALE GENOMIC DNA]</scope>
    <source>
        <strain evidence="2">CCUG 63287</strain>
    </source>
</reference>
<keyword evidence="2" id="KW-1185">Reference proteome</keyword>
<gene>
    <name evidence="1" type="ORF">ACFO26_09030</name>
</gene>